<proteinExistence type="predicted"/>
<organism evidence="1 2">
    <name type="scientific">Prauserella muralis</name>
    <dbReference type="NCBI Taxonomy" id="588067"/>
    <lineage>
        <taxon>Bacteria</taxon>
        <taxon>Bacillati</taxon>
        <taxon>Actinomycetota</taxon>
        <taxon>Actinomycetes</taxon>
        <taxon>Pseudonocardiales</taxon>
        <taxon>Pseudonocardiaceae</taxon>
        <taxon>Prauserella</taxon>
    </lineage>
</organism>
<keyword evidence="2" id="KW-1185">Reference proteome</keyword>
<name>A0A2V4ALG5_9PSEU</name>
<comment type="caution">
    <text evidence="1">The sequence shown here is derived from an EMBL/GenBank/DDBJ whole genome shotgun (WGS) entry which is preliminary data.</text>
</comment>
<sequence length="78" mass="8475">MPRKPTPPPPELEHVRELTAEIERLQAVRGRAMVAAKLAGATGDQLAEAAKLGSRNKVYDALRDAGHDTGKWRDPPPP</sequence>
<evidence type="ECO:0000313" key="2">
    <source>
        <dbReference type="Proteomes" id="UP000249915"/>
    </source>
</evidence>
<reference evidence="1 2" key="1">
    <citation type="submission" date="2016-07" db="EMBL/GenBank/DDBJ databases">
        <title>Draft genome sequence of Prauserella muralis DSM 45305, isolated from a mould-covered wall in an indoor environment.</title>
        <authorList>
            <person name="Ruckert C."/>
            <person name="Albersmeier A."/>
            <person name="Jiang C.-L."/>
            <person name="Jiang Y."/>
            <person name="Kalinowski J."/>
            <person name="Schneider O."/>
            <person name="Winkler A."/>
            <person name="Zotchev S.B."/>
        </authorList>
    </citation>
    <scope>NUCLEOTIDE SEQUENCE [LARGE SCALE GENOMIC DNA]</scope>
    <source>
        <strain evidence="1 2">DSM 45305</strain>
    </source>
</reference>
<accession>A0A2V4ALG5</accession>
<gene>
    <name evidence="1" type="ORF">BAY60_27105</name>
</gene>
<protein>
    <submittedName>
        <fullName evidence="1">Uncharacterized protein</fullName>
    </submittedName>
</protein>
<dbReference type="Proteomes" id="UP000249915">
    <property type="component" value="Unassembled WGS sequence"/>
</dbReference>
<evidence type="ECO:0000313" key="1">
    <source>
        <dbReference type="EMBL" id="PXY21138.1"/>
    </source>
</evidence>
<dbReference type="AlphaFoldDB" id="A0A2V4ALG5"/>
<dbReference type="EMBL" id="MASW01000006">
    <property type="protein sequence ID" value="PXY21138.1"/>
    <property type="molecule type" value="Genomic_DNA"/>
</dbReference>
<dbReference type="RefSeq" id="WP_112284380.1">
    <property type="nucleotide sequence ID" value="NZ_MASW01000006.1"/>
</dbReference>